<comment type="caution">
    <text evidence="1">The sequence shown here is derived from an EMBL/GenBank/DDBJ whole genome shotgun (WGS) entry which is preliminary data.</text>
</comment>
<protein>
    <submittedName>
        <fullName evidence="1">Uncharacterized protein</fullName>
    </submittedName>
</protein>
<dbReference type="EMBL" id="ADNS01000001">
    <property type="protein sequence ID" value="EFG82729.1"/>
    <property type="molecule type" value="Genomic_DNA"/>
</dbReference>
<gene>
    <name evidence="1" type="ORF">HMPREF0281_00259</name>
</gene>
<name>A0ABN0AIH7_CORAM</name>
<evidence type="ECO:0000313" key="2">
    <source>
        <dbReference type="Proteomes" id="UP000006015"/>
    </source>
</evidence>
<evidence type="ECO:0000313" key="1">
    <source>
        <dbReference type="EMBL" id="EFG82729.1"/>
    </source>
</evidence>
<reference evidence="1 2" key="1">
    <citation type="submission" date="2010-04" db="EMBL/GenBank/DDBJ databases">
        <authorList>
            <person name="Weinstock G."/>
            <person name="Sodergren E."/>
            <person name="Clifton S."/>
            <person name="Fulton L."/>
            <person name="Fulton B."/>
            <person name="Courtney L."/>
            <person name="Fronick C."/>
            <person name="Harrison M."/>
            <person name="Strong C."/>
            <person name="Farmer C."/>
            <person name="Delahaunty K."/>
            <person name="Markovic C."/>
            <person name="Hall O."/>
            <person name="Minx P."/>
            <person name="Tomlinson C."/>
            <person name="Mitreva M."/>
            <person name="Hou S."/>
            <person name="Wollam A."/>
            <person name="Pepin K.H."/>
            <person name="Johnson M."/>
            <person name="Bhonagiri V."/>
            <person name="Zhang X."/>
            <person name="Suruliraj S."/>
            <person name="Warren W."/>
            <person name="Chinwalla A."/>
            <person name="Mardis E.R."/>
            <person name="Wilson R.K."/>
        </authorList>
    </citation>
    <scope>NUCLEOTIDE SEQUENCE [LARGE SCALE GENOMIC DNA]</scope>
    <source>
        <strain evidence="1 2">DSM 20306</strain>
    </source>
</reference>
<organism evidence="1 2">
    <name type="scientific">Corynebacterium ammoniagenes DSM 20306</name>
    <dbReference type="NCBI Taxonomy" id="649754"/>
    <lineage>
        <taxon>Bacteria</taxon>
        <taxon>Bacillati</taxon>
        <taxon>Actinomycetota</taxon>
        <taxon>Actinomycetes</taxon>
        <taxon>Mycobacteriales</taxon>
        <taxon>Corynebacteriaceae</taxon>
        <taxon>Corynebacterium</taxon>
    </lineage>
</organism>
<keyword evidence="2" id="KW-1185">Reference proteome</keyword>
<sequence length="43" mass="4830">MDNHLYWEVDRSILSNYARGGCAVHAAAPLPTKEMKASMLAFY</sequence>
<dbReference type="Proteomes" id="UP000006015">
    <property type="component" value="Unassembled WGS sequence"/>
</dbReference>
<proteinExistence type="predicted"/>
<accession>A0ABN0AIH7</accession>